<feature type="domain" description="HVO-A0261-like N-terminal" evidence="2">
    <location>
        <begin position="10"/>
        <end position="80"/>
    </location>
</feature>
<evidence type="ECO:0000259" key="1">
    <source>
        <dbReference type="Pfam" id="PF08350"/>
    </source>
</evidence>
<reference evidence="3 4" key="1">
    <citation type="submission" date="2019-01" db="EMBL/GenBank/DDBJ databases">
        <title>Halorientalis sp. F13-25 a new haloarchaeum isolated from hypersaline water.</title>
        <authorList>
            <person name="Ana D.-V."/>
            <person name="Cristina S.-P."/>
            <person name="Antonio V."/>
        </authorList>
    </citation>
    <scope>NUCLEOTIDE SEQUENCE [LARGE SCALE GENOMIC DNA]</scope>
    <source>
        <strain evidence="3 4">F13-25</strain>
    </source>
</reference>
<evidence type="ECO:0000313" key="3">
    <source>
        <dbReference type="EMBL" id="RXK46205.1"/>
    </source>
</evidence>
<dbReference type="Pfam" id="PF08350">
    <property type="entry name" value="FilR1_middle"/>
    <property type="match status" value="1"/>
</dbReference>
<dbReference type="EMBL" id="RDFA01000012">
    <property type="protein sequence ID" value="RXK46205.1"/>
    <property type="molecule type" value="Genomic_DNA"/>
</dbReference>
<comment type="caution">
    <text evidence="3">The sequence shown here is derived from an EMBL/GenBank/DDBJ whole genome shotgun (WGS) entry which is preliminary data.</text>
</comment>
<dbReference type="OrthoDB" id="11410at2157"/>
<dbReference type="SUPFAM" id="SSF46785">
    <property type="entry name" value="Winged helix' DNA-binding domain"/>
    <property type="match status" value="1"/>
</dbReference>
<dbReference type="Pfam" id="PF25213">
    <property type="entry name" value="HVO_A0261_N"/>
    <property type="match status" value="1"/>
</dbReference>
<evidence type="ECO:0000259" key="2">
    <source>
        <dbReference type="Pfam" id="PF25213"/>
    </source>
</evidence>
<feature type="domain" description="Methanogenesis regulatory protein FilR1 middle" evidence="1">
    <location>
        <begin position="121"/>
        <end position="243"/>
    </location>
</feature>
<accession>A0A498KSK3</accession>
<sequence length="255" mass="28272">MDADSVEGLLHLFHKRYDVLDCLCDDQFDKRAVEERTGASRPTVDRAFRELEDAGILTSTGTTYELTNFGELCCAEFERVDAALGTLTEVEGLLSHLPRDAGLDMRLLEGAAVHHAEDHAPHEPLAEMVDLAKSTSEFYGYSNRITPYIVDAFHRLTVEEELPAHFVFSEGVYETGLSNYDEKFGAILEADHTTVHVTEHAYTYGAAVGDDRAAVSVANDMDRLLAVITNDSDAAIEWVQEFLDGIVASDRTRKL</sequence>
<protein>
    <submittedName>
        <fullName evidence="3">Uncharacterized protein</fullName>
    </submittedName>
</protein>
<dbReference type="InterPro" id="IPR013561">
    <property type="entry name" value="FilR1_middle_dom"/>
</dbReference>
<proteinExistence type="predicted"/>
<dbReference type="Gene3D" id="1.10.10.10">
    <property type="entry name" value="Winged helix-like DNA-binding domain superfamily/Winged helix DNA-binding domain"/>
    <property type="match status" value="1"/>
</dbReference>
<gene>
    <name evidence="3" type="ORF">EAF64_20495</name>
</gene>
<name>A0A498KSK3_9EURY</name>
<dbReference type="RefSeq" id="WP_129070840.1">
    <property type="nucleotide sequence ID" value="NZ_RDFA01000012.1"/>
</dbReference>
<dbReference type="AlphaFoldDB" id="A0A498KSK3"/>
<dbReference type="InterPro" id="IPR036390">
    <property type="entry name" value="WH_DNA-bd_sf"/>
</dbReference>
<keyword evidence="4" id="KW-1185">Reference proteome</keyword>
<dbReference type="Proteomes" id="UP000289691">
    <property type="component" value="Unassembled WGS sequence"/>
</dbReference>
<dbReference type="InterPro" id="IPR057527">
    <property type="entry name" value="HVO_A0261-like_N"/>
</dbReference>
<organism evidence="3 4">
    <name type="scientific">Halorientalis pallida</name>
    <dbReference type="NCBI Taxonomy" id="2479928"/>
    <lineage>
        <taxon>Archaea</taxon>
        <taxon>Methanobacteriati</taxon>
        <taxon>Methanobacteriota</taxon>
        <taxon>Stenosarchaea group</taxon>
        <taxon>Halobacteria</taxon>
        <taxon>Halobacteriales</taxon>
        <taxon>Haloarculaceae</taxon>
        <taxon>Halorientalis</taxon>
    </lineage>
</organism>
<dbReference type="InterPro" id="IPR036388">
    <property type="entry name" value="WH-like_DNA-bd_sf"/>
</dbReference>
<evidence type="ECO:0000313" key="4">
    <source>
        <dbReference type="Proteomes" id="UP000289691"/>
    </source>
</evidence>